<dbReference type="SUPFAM" id="SSF52151">
    <property type="entry name" value="FabD/lysophospholipase-like"/>
    <property type="match status" value="1"/>
</dbReference>
<keyword evidence="2" id="KW-0378">Hydrolase</keyword>
<feature type="short sequence motif" description="GXSXG" evidence="2">
    <location>
        <begin position="77"/>
        <end position="81"/>
    </location>
</feature>
<feature type="active site" description="Proton acceptor" evidence="2">
    <location>
        <position position="317"/>
    </location>
</feature>
<dbReference type="RefSeq" id="WP_160353364.1">
    <property type="nucleotide sequence ID" value="NZ_SDWJ01000001.1"/>
</dbReference>
<dbReference type="Proteomes" id="UP000471147">
    <property type="component" value="Unassembled WGS sequence"/>
</dbReference>
<keyword evidence="1 2" id="KW-0443">Lipid metabolism</keyword>
<evidence type="ECO:0000259" key="3">
    <source>
        <dbReference type="PROSITE" id="PS51635"/>
    </source>
</evidence>
<dbReference type="GO" id="GO:0016042">
    <property type="term" value="P:lipid catabolic process"/>
    <property type="evidence" value="ECO:0007669"/>
    <property type="project" value="UniProtKB-UniRule"/>
</dbReference>
<evidence type="ECO:0000313" key="4">
    <source>
        <dbReference type="EMBL" id="MVZ97500.1"/>
    </source>
</evidence>
<dbReference type="InterPro" id="IPR016035">
    <property type="entry name" value="Acyl_Trfase/lysoPLipase"/>
</dbReference>
<dbReference type="InterPro" id="IPR019894">
    <property type="entry name" value="Patatin-related_protein"/>
</dbReference>
<feature type="active site" description="Nucleophile" evidence="2">
    <location>
        <position position="79"/>
    </location>
</feature>
<name>A0A6I4LZY4_9SPHN</name>
<gene>
    <name evidence="4" type="ORF">EUU23_07255</name>
</gene>
<comment type="caution">
    <text evidence="4">The sequence shown here is derived from an EMBL/GenBank/DDBJ whole genome shotgun (WGS) entry which is preliminary data.</text>
</comment>
<comment type="caution">
    <text evidence="2">Lacks conserved residue(s) required for the propagation of feature annotation.</text>
</comment>
<evidence type="ECO:0000313" key="5">
    <source>
        <dbReference type="Proteomes" id="UP000471147"/>
    </source>
</evidence>
<dbReference type="Pfam" id="PF11856">
    <property type="entry name" value="DUF3376"/>
    <property type="match status" value="1"/>
</dbReference>
<dbReference type="AlphaFoldDB" id="A0A6I4LZY4"/>
<reference evidence="4 5" key="1">
    <citation type="submission" date="2019-01" db="EMBL/GenBank/DDBJ databases">
        <title>Sphingorhabdus lacus sp.nov., isolated from an oligotrophic freshwater lake.</title>
        <authorList>
            <person name="Park M."/>
        </authorList>
    </citation>
    <scope>NUCLEOTIDE SEQUENCE [LARGE SCALE GENOMIC DNA]</scope>
    <source>
        <strain evidence="4 5">IMCC26285</strain>
    </source>
</reference>
<sequence>MREKELRLALICYGGVSLAIYMHGVTREIWHLIRASRAYHDGDVGGEGSENVYSDLMAKIEAVAGTKLRIFTDIVAGSSAGGINGVFLSQAIVTGQSLAPLTDLWLEKADVEILLDPDARPLSRFSKFWAIPIAWMILRRKGGAIDRMVADEAKEEVATKLSRFVRARWFAPPFGGQVFSGLLLDAFDAMAKGMTGKALLPQHQPLDLFVTVTDFAGHDQVLMLNSPSMVVESEHRITISFSTRGRDGMDVAAIPELVFAARATASFPGAFPPFSAHELDAQVKARGIDWAGRDTFLQRILPQQYAAGVAADTMLIDGSVLANAPFNQAIEALRNRPARREVDRRFVYIDPKPGRPSFRFGKRGGTNTKDGIRMKPPGFFSTIFGATSNIPREQPIRDSLEKLEGRTERIERMRQITDSLRLEVESTIEKLLGKTWFLSQPTPERLNKWRSTANEKGAQAAGYSYPAYGHLKMAGVVDDIMAIARRSYPEGDPLHFRMLRTAIRNEIRTRGLDAMAHDKGVGATKESIQFFKQHDIRFRIRRLRFLARRLAHEIEADYSGEDVGTKVMHDNIYACLSLFLERETSQFLGTDFGLFVAKGIAEPGKMLDSLAGRLDLVEADGLADQILCDALLQMPEDSRRIMLLGYIGYPLYDIATLPLLQGEGLDEFDPVKVDRISPEDCNSIRTGGAAATLKGIEFNNFGAFFSRSYRENDYLWGRLHGAERLIDIVLSSLPAGTSVDDSAVHAFKREAFEAILDQEEPRLTRIKPLIASLRSEIESLGGTAP</sequence>
<dbReference type="GO" id="GO:0016787">
    <property type="term" value="F:hydrolase activity"/>
    <property type="evidence" value="ECO:0007669"/>
    <property type="project" value="UniProtKB-UniRule"/>
</dbReference>
<keyword evidence="2" id="KW-0442">Lipid degradation</keyword>
<evidence type="ECO:0000256" key="2">
    <source>
        <dbReference type="PROSITE-ProRule" id="PRU01161"/>
    </source>
</evidence>
<accession>A0A6I4LZY4</accession>
<dbReference type="NCBIfam" id="TIGR03607">
    <property type="entry name" value="patatin-like protein"/>
    <property type="match status" value="1"/>
</dbReference>
<feature type="domain" description="PNPLA" evidence="3">
    <location>
        <begin position="10"/>
        <end position="330"/>
    </location>
</feature>
<evidence type="ECO:0000256" key="1">
    <source>
        <dbReference type="ARBA" id="ARBA00023098"/>
    </source>
</evidence>
<dbReference type="InterPro" id="IPR024282">
    <property type="entry name" value="DUF3376"/>
</dbReference>
<dbReference type="EMBL" id="SDWJ01000001">
    <property type="protein sequence ID" value="MVZ97500.1"/>
    <property type="molecule type" value="Genomic_DNA"/>
</dbReference>
<dbReference type="InterPro" id="IPR002641">
    <property type="entry name" value="PNPLA_dom"/>
</dbReference>
<protein>
    <submittedName>
        <fullName evidence="4">Patatin-like protein</fullName>
    </submittedName>
</protein>
<proteinExistence type="predicted"/>
<dbReference type="Pfam" id="PF01734">
    <property type="entry name" value="Patatin"/>
    <property type="match status" value="1"/>
</dbReference>
<organism evidence="4 5">
    <name type="scientific">Sphingorhabdus profundilacus</name>
    <dbReference type="NCBI Taxonomy" id="2509718"/>
    <lineage>
        <taxon>Bacteria</taxon>
        <taxon>Pseudomonadati</taxon>
        <taxon>Pseudomonadota</taxon>
        <taxon>Alphaproteobacteria</taxon>
        <taxon>Sphingomonadales</taxon>
        <taxon>Sphingomonadaceae</taxon>
        <taxon>Sphingorhabdus</taxon>
    </lineage>
</organism>
<dbReference type="OrthoDB" id="8728704at2"/>
<dbReference type="PROSITE" id="PS51635">
    <property type="entry name" value="PNPLA"/>
    <property type="match status" value="1"/>
</dbReference>
<dbReference type="Gene3D" id="3.40.1090.10">
    <property type="entry name" value="Cytosolic phospholipase A2 catalytic domain"/>
    <property type="match status" value="1"/>
</dbReference>
<keyword evidence="5" id="KW-1185">Reference proteome</keyword>